<proteinExistence type="predicted"/>
<feature type="compositionally biased region" description="Acidic residues" evidence="1">
    <location>
        <begin position="413"/>
        <end position="426"/>
    </location>
</feature>
<feature type="compositionally biased region" description="Low complexity" evidence="1">
    <location>
        <begin position="217"/>
        <end position="231"/>
    </location>
</feature>
<keyword evidence="2" id="KW-0812">Transmembrane</keyword>
<dbReference type="OrthoDB" id="2323731at2"/>
<comment type="caution">
    <text evidence="4">The sequence shown here is derived from an EMBL/GenBank/DDBJ whole genome shotgun (WGS) entry which is preliminary data.</text>
</comment>
<organism evidence="4 5">
    <name type="scientific">Secundilactobacillus oryzae JCM 18671</name>
    <dbReference type="NCBI Taxonomy" id="1291743"/>
    <lineage>
        <taxon>Bacteria</taxon>
        <taxon>Bacillati</taxon>
        <taxon>Bacillota</taxon>
        <taxon>Bacilli</taxon>
        <taxon>Lactobacillales</taxon>
        <taxon>Lactobacillaceae</taxon>
        <taxon>Secundilactobacillus</taxon>
    </lineage>
</organism>
<feature type="region of interest" description="Disordered" evidence="1">
    <location>
        <begin position="176"/>
        <end position="450"/>
    </location>
</feature>
<feature type="compositionally biased region" description="Polar residues" evidence="1">
    <location>
        <begin position="237"/>
        <end position="249"/>
    </location>
</feature>
<evidence type="ECO:0000256" key="3">
    <source>
        <dbReference type="SAM" id="SignalP"/>
    </source>
</evidence>
<dbReference type="STRING" id="1291743.LOSG293_340050"/>
<evidence type="ECO:0000313" key="5">
    <source>
        <dbReference type="Proteomes" id="UP000028700"/>
    </source>
</evidence>
<keyword evidence="2" id="KW-0472">Membrane</keyword>
<feature type="compositionally biased region" description="Polar residues" evidence="1">
    <location>
        <begin position="296"/>
        <end position="305"/>
    </location>
</feature>
<dbReference type="EMBL" id="BBJM01000034">
    <property type="protein sequence ID" value="GAK48502.1"/>
    <property type="molecule type" value="Genomic_DNA"/>
</dbReference>
<feature type="chain" id="PRO_5001755120" description="Cell surface protein" evidence="3">
    <location>
        <begin position="27"/>
        <end position="477"/>
    </location>
</feature>
<feature type="transmembrane region" description="Helical" evidence="2">
    <location>
        <begin position="452"/>
        <end position="472"/>
    </location>
</feature>
<reference evidence="4" key="1">
    <citation type="journal article" date="2014" name="Genome Announc.">
        <title>Draft Genome Sequence of Lactobacillus oryzae Strain SG293T.</title>
        <authorList>
            <person name="Tanizawa Y."/>
            <person name="Fujisawa T."/>
            <person name="Mochizuki T."/>
            <person name="Kaminuma E."/>
            <person name="Nakamura Y."/>
            <person name="Tohno M."/>
        </authorList>
    </citation>
    <scope>NUCLEOTIDE SEQUENCE [LARGE SCALE GENOMIC DNA]</scope>
    <source>
        <strain evidence="4">SG293</strain>
    </source>
</reference>
<feature type="compositionally biased region" description="Basic and acidic residues" evidence="1">
    <location>
        <begin position="384"/>
        <end position="412"/>
    </location>
</feature>
<name>A0A081BKD4_9LACO</name>
<keyword evidence="2" id="KW-1133">Transmembrane helix</keyword>
<keyword evidence="5" id="KW-1185">Reference proteome</keyword>
<evidence type="ECO:0008006" key="6">
    <source>
        <dbReference type="Google" id="ProtNLM"/>
    </source>
</evidence>
<protein>
    <recommendedName>
        <fullName evidence="6">Cell surface protein</fullName>
    </recommendedName>
</protein>
<dbReference type="Proteomes" id="UP000028700">
    <property type="component" value="Unassembled WGS sequence"/>
</dbReference>
<accession>A0A081BKD4</accession>
<feature type="compositionally biased region" description="Basic and acidic residues" evidence="1">
    <location>
        <begin position="184"/>
        <end position="197"/>
    </location>
</feature>
<dbReference type="AlphaFoldDB" id="A0A081BKD4"/>
<keyword evidence="3" id="KW-0732">Signal</keyword>
<dbReference type="eggNOG" id="ENOG5030B61">
    <property type="taxonomic scope" value="Bacteria"/>
</dbReference>
<sequence length="477" mass="51873">MKKIKVIAALAVSVCAVSLLTKQVQAEETYHVTINAIGRVINTDGSKTNIQLDSVERDLPEGSSPAPFGDFKGYTAKSKQIFVSSGMGNNAVYTQYYDAAPALPTVKYRLVQNDGLVANDDLLPMTKFSNGTIGGKYNVEELGELQLAGYKLLNPDDTQGSISSLDQVILLKYQSLTQQPDTPTKSDDNTDKAKNDSDNQPGDQSTDTGTSSKDENTATSEETSETAGTQTDEAKSSESGSQTETIQPIETTDDSTETSEVKTVETNDEGAQTDETKPVETSEGSTQTEESKSVEISDQSTQTEAVESKETVDEDSQTDEPVSAKSQDESVQTDDDLNQESKREKDQLKDDKADIKTPDKKRLEIRSELDQSTIRKVTPEEGTTDLKKSDSAEVTSKENDDQNHDKMEKSASDDQDSVEDSDSEVDDSSKPTSKQKPAAKLPQTDEKDTHHVGATIGMVGLLLSIFGGFTHWKQKWA</sequence>
<feature type="compositionally biased region" description="Polar residues" evidence="1">
    <location>
        <begin position="198"/>
        <end position="211"/>
    </location>
</feature>
<gene>
    <name evidence="4" type="ORF">LOSG293_340050</name>
</gene>
<evidence type="ECO:0000256" key="1">
    <source>
        <dbReference type="SAM" id="MobiDB-lite"/>
    </source>
</evidence>
<feature type="signal peptide" evidence="3">
    <location>
        <begin position="1"/>
        <end position="26"/>
    </location>
</feature>
<evidence type="ECO:0000256" key="2">
    <source>
        <dbReference type="SAM" id="Phobius"/>
    </source>
</evidence>
<dbReference type="RefSeq" id="WP_034529172.1">
    <property type="nucleotide sequence ID" value="NZ_BBJM01000034.1"/>
</dbReference>
<evidence type="ECO:0000313" key="4">
    <source>
        <dbReference type="EMBL" id="GAK48502.1"/>
    </source>
</evidence>
<feature type="compositionally biased region" description="Basic and acidic residues" evidence="1">
    <location>
        <begin position="339"/>
        <end position="369"/>
    </location>
</feature>